<feature type="domain" description="HDOD" evidence="1">
    <location>
        <begin position="28"/>
        <end position="222"/>
    </location>
</feature>
<name>A0A1C3EBZ3_9PLAN</name>
<evidence type="ECO:0000259" key="1">
    <source>
        <dbReference type="PROSITE" id="PS51833"/>
    </source>
</evidence>
<organism evidence="2 3">
    <name type="scientific">Planctopirus hydrillae</name>
    <dbReference type="NCBI Taxonomy" id="1841610"/>
    <lineage>
        <taxon>Bacteria</taxon>
        <taxon>Pseudomonadati</taxon>
        <taxon>Planctomycetota</taxon>
        <taxon>Planctomycetia</taxon>
        <taxon>Planctomycetales</taxon>
        <taxon>Planctomycetaceae</taxon>
        <taxon>Planctopirus</taxon>
    </lineage>
</organism>
<dbReference type="PANTHER" id="PTHR33525:SF3">
    <property type="entry name" value="RIBONUCLEASE Y"/>
    <property type="match status" value="1"/>
</dbReference>
<reference evidence="2 3" key="1">
    <citation type="submission" date="2016-05" db="EMBL/GenBank/DDBJ databases">
        <title>Genomic and physiological characterization of Planctopirus sp. isolated from fresh water lake.</title>
        <authorList>
            <person name="Subhash Y."/>
            <person name="Ramana C."/>
        </authorList>
    </citation>
    <scope>NUCLEOTIDE SEQUENCE [LARGE SCALE GENOMIC DNA]</scope>
    <source>
        <strain evidence="2 3">JC280</strain>
    </source>
</reference>
<accession>A0A1C3EBZ3</accession>
<dbReference type="InterPro" id="IPR052340">
    <property type="entry name" value="RNase_Y/CdgJ"/>
</dbReference>
<keyword evidence="2" id="KW-0378">Hydrolase</keyword>
<dbReference type="RefSeq" id="WP_068848289.1">
    <property type="nucleotide sequence ID" value="NZ_LYDR01000103.1"/>
</dbReference>
<dbReference type="Proteomes" id="UP000094828">
    <property type="component" value="Unassembled WGS sequence"/>
</dbReference>
<dbReference type="OrthoDB" id="9784953at2"/>
<dbReference type="InterPro" id="IPR013976">
    <property type="entry name" value="HDOD"/>
</dbReference>
<dbReference type="PROSITE" id="PS51833">
    <property type="entry name" value="HDOD"/>
    <property type="match status" value="1"/>
</dbReference>
<evidence type="ECO:0000313" key="2">
    <source>
        <dbReference type="EMBL" id="ODA30755.1"/>
    </source>
</evidence>
<dbReference type="Gene3D" id="1.10.3210.10">
    <property type="entry name" value="Hypothetical protein af1432"/>
    <property type="match status" value="1"/>
</dbReference>
<dbReference type="PANTHER" id="PTHR33525">
    <property type="match status" value="1"/>
</dbReference>
<gene>
    <name evidence="2" type="ORF">A6X21_05595</name>
</gene>
<dbReference type="STRING" id="1841610.A6X21_05595"/>
<protein>
    <submittedName>
        <fullName evidence="2">Metal-dependent hydrolase</fullName>
    </submittedName>
</protein>
<keyword evidence="3" id="KW-1185">Reference proteome</keyword>
<proteinExistence type="predicted"/>
<dbReference type="EMBL" id="LYDR01000103">
    <property type="protein sequence ID" value="ODA30755.1"/>
    <property type="molecule type" value="Genomic_DNA"/>
</dbReference>
<dbReference type="AlphaFoldDB" id="A0A1C3EBZ3"/>
<sequence>MSNIDWSAIREKAMGPFQLSVLPPTLELPALPHAVAAFLDRSRDEQIEMRELASIIETDSGLTVELLRYANSSFIGLRTKVRTVLQALSILGFRQSKLFVLTSGAQAAIRSRKSKLIHQASFWNTSLQRALFAREVARLLGADEDGAFAGAVMQDFLLPVLTNDLFDRYAPFTSDRVAQPDGLDEYEQREFGWDHALIAAGLATRWKLPDDLICGILMHHKGLRLLADPILRRTSVAAIAISSLLPDGLRQQYSGLDQLVLLETKWSAFKLAEIIQKVDTAHQALGLGVRNDYPLSRICRTALAHSVVPELSQQVASQLPA</sequence>
<dbReference type="Pfam" id="PF08668">
    <property type="entry name" value="HDOD"/>
    <property type="match status" value="1"/>
</dbReference>
<dbReference type="GO" id="GO:0016787">
    <property type="term" value="F:hydrolase activity"/>
    <property type="evidence" value="ECO:0007669"/>
    <property type="project" value="UniProtKB-KW"/>
</dbReference>
<comment type="caution">
    <text evidence="2">The sequence shown here is derived from an EMBL/GenBank/DDBJ whole genome shotgun (WGS) entry which is preliminary data.</text>
</comment>
<evidence type="ECO:0000313" key="3">
    <source>
        <dbReference type="Proteomes" id="UP000094828"/>
    </source>
</evidence>
<dbReference type="SUPFAM" id="SSF109604">
    <property type="entry name" value="HD-domain/PDEase-like"/>
    <property type="match status" value="1"/>
</dbReference>